<gene>
    <name evidence="2" type="ORF">ABB37_00857</name>
</gene>
<feature type="compositionally biased region" description="Polar residues" evidence="1">
    <location>
        <begin position="69"/>
        <end position="87"/>
    </location>
</feature>
<dbReference type="GeneID" id="26901154"/>
<dbReference type="Gene3D" id="1.25.10.10">
    <property type="entry name" value="Leucine-rich Repeat Variant"/>
    <property type="match status" value="1"/>
</dbReference>
<feature type="region of interest" description="Disordered" evidence="1">
    <location>
        <begin position="452"/>
        <end position="502"/>
    </location>
</feature>
<feature type="compositionally biased region" description="Polar residues" evidence="1">
    <location>
        <begin position="478"/>
        <end position="495"/>
    </location>
</feature>
<dbReference type="EMBL" id="LGTL01000001">
    <property type="protein sequence ID" value="KPA86791.1"/>
    <property type="molecule type" value="Genomic_DNA"/>
</dbReference>
<dbReference type="OMA" id="HLMITHV"/>
<dbReference type="AlphaFoldDB" id="A0A0N0E0S8"/>
<dbReference type="OrthoDB" id="273435at2759"/>
<dbReference type="InterPro" id="IPR016024">
    <property type="entry name" value="ARM-type_fold"/>
</dbReference>
<feature type="compositionally biased region" description="Basic and acidic residues" evidence="1">
    <location>
        <begin position="114"/>
        <end position="123"/>
    </location>
</feature>
<feature type="compositionally biased region" description="Low complexity" evidence="1">
    <location>
        <begin position="287"/>
        <end position="299"/>
    </location>
</feature>
<feature type="compositionally biased region" description="Low complexity" evidence="1">
    <location>
        <begin position="264"/>
        <end position="280"/>
    </location>
</feature>
<name>A0A0N0E0S8_LEPPY</name>
<feature type="region of interest" description="Disordered" evidence="1">
    <location>
        <begin position="56"/>
        <end position="125"/>
    </location>
</feature>
<dbReference type="RefSeq" id="XP_015665230.1">
    <property type="nucleotide sequence ID" value="XM_015797222.1"/>
</dbReference>
<proteinExistence type="predicted"/>
<comment type="caution">
    <text evidence="2">The sequence shown here is derived from an EMBL/GenBank/DDBJ whole genome shotgun (WGS) entry which is preliminary data.</text>
</comment>
<reference evidence="2 3" key="1">
    <citation type="submission" date="2015-07" db="EMBL/GenBank/DDBJ databases">
        <title>High-quality genome of monoxenous trypanosomatid Leptomonas pyrrhocoris.</title>
        <authorList>
            <person name="Flegontov P."/>
            <person name="Butenko A."/>
            <person name="Firsov S."/>
            <person name="Vlcek C."/>
            <person name="Logacheva M.D."/>
            <person name="Field M."/>
            <person name="Filatov D."/>
            <person name="Flegontova O."/>
            <person name="Gerasimov E."/>
            <person name="Jackson A.P."/>
            <person name="Kelly S."/>
            <person name="Opperdoes F."/>
            <person name="O'Reilly A."/>
            <person name="Votypka J."/>
            <person name="Yurchenko V."/>
            <person name="Lukes J."/>
        </authorList>
    </citation>
    <scope>NUCLEOTIDE SEQUENCE [LARGE SCALE GENOMIC DNA]</scope>
    <source>
        <strain evidence="2">H10</strain>
    </source>
</reference>
<dbReference type="InterPro" id="IPR011989">
    <property type="entry name" value="ARM-like"/>
</dbReference>
<evidence type="ECO:0000313" key="3">
    <source>
        <dbReference type="Proteomes" id="UP000037923"/>
    </source>
</evidence>
<accession>A0A0N0E0S8</accession>
<dbReference type="VEuPathDB" id="TriTrypDB:LpyrH10_01_8570"/>
<dbReference type="SUPFAM" id="SSF48371">
    <property type="entry name" value="ARM repeat"/>
    <property type="match status" value="1"/>
</dbReference>
<sequence length="998" mass="107435">MTANDPSVGRYDFSVEGWSAVDKVAQFSHAVGRVSGGRGSAILIAVMDGQGQFVDFAPDPHAAHGGRGSSASRLTTPPSRETGSLRSNARHSRDSFRGAPHDSVNSLEQTPCEDDPRRAREMKQPPLGVLLTTSHVLCIPEEAEDATVTFLDQLGLMTAASLGHDPKPMRVPLRGAYGFVTSSAESNEHSMKYRRGIARCTGRRDSDSSPVSPPQDPNRDVPDYLLYRCQDISDEELAEEVGFTLTLCDIFPEPAETTTNSAVPLQPLSPLRRPRAAAAAGGVGMESSSRVSRGSSASSQRSFVQGRCLRHDSGCGASADTPHTATSRGGGGAASSKNTLLSIQPLPVPLLLSAIPDVTVGDAHLMITHVNAGQRCYRVQHVAAVYADYCEYKVASASEDECSGGPVFNSAGDFIGIQHERLGHSICLLMKSIVRNLFESDLLGMCRSPVSEVSAQESEPPGERDGEAEDAAPAVYSPKTSLRYSGASPRTSTLPETVGASPRTSALTTITATTAVSGGVSGHGGHYPSTASPTLTVKKPLPQKVPSYDAVFKEFYSGFDSLSHILYAFPYCRQLLKLALESLSQVKNGNELDQMSLIGGVGAILETIDGYPQDEAIVSGALAAMCRICINERNLVMFLHLDGVVSTMEIMKEYVHQPTVLQWGTYLLMSSTAASLASAARCAEVVVHSRGPQLFVNVLRVHGAVQRKSTMRHLQPNRLIRWTCDVIANLLLLDPQRTTLFLREDFLALLLQLLHDYARNMFLTEGLIHVFCVLVLCFSDADIESSRKLTDALPGIQVMRSASESKKPPLVGIEAAFWPSADQLVSAQLSLGSKASHFSQTNLASAHSPAIDPHEVSFFFLCHALAADTESGFLHGLLDICEATMDAKSSLTVHRGRPEGVLLRCFETLRLLLSWGLVRLRSRRDTSHAVPGAEDSFASLAGSHQMPSAMSSPLPIAAPSDELLRLRMILEKARATMPSAYALQTQLTAVEKLVRQQV</sequence>
<feature type="compositionally biased region" description="Basic and acidic residues" evidence="1">
    <location>
        <begin position="91"/>
        <end position="100"/>
    </location>
</feature>
<feature type="region of interest" description="Disordered" evidence="1">
    <location>
        <begin position="314"/>
        <end position="334"/>
    </location>
</feature>
<feature type="region of interest" description="Disordered" evidence="1">
    <location>
        <begin position="200"/>
        <end position="222"/>
    </location>
</feature>
<keyword evidence="3" id="KW-1185">Reference proteome</keyword>
<organism evidence="2 3">
    <name type="scientific">Leptomonas pyrrhocoris</name>
    <name type="common">Firebug parasite</name>
    <dbReference type="NCBI Taxonomy" id="157538"/>
    <lineage>
        <taxon>Eukaryota</taxon>
        <taxon>Discoba</taxon>
        <taxon>Euglenozoa</taxon>
        <taxon>Kinetoplastea</taxon>
        <taxon>Metakinetoplastina</taxon>
        <taxon>Trypanosomatida</taxon>
        <taxon>Trypanosomatidae</taxon>
        <taxon>Leishmaniinae</taxon>
        <taxon>Leptomonas</taxon>
    </lineage>
</organism>
<protein>
    <submittedName>
        <fullName evidence="2">Uncharacterized protein</fullName>
    </submittedName>
</protein>
<dbReference type="Proteomes" id="UP000037923">
    <property type="component" value="Unassembled WGS sequence"/>
</dbReference>
<evidence type="ECO:0000313" key="2">
    <source>
        <dbReference type="EMBL" id="KPA86791.1"/>
    </source>
</evidence>
<feature type="region of interest" description="Disordered" evidence="1">
    <location>
        <begin position="258"/>
        <end position="299"/>
    </location>
</feature>
<evidence type="ECO:0000256" key="1">
    <source>
        <dbReference type="SAM" id="MobiDB-lite"/>
    </source>
</evidence>